<keyword evidence="4" id="KW-1185">Reference proteome</keyword>
<dbReference type="Pfam" id="PF13360">
    <property type="entry name" value="PQQ_2"/>
    <property type="match status" value="2"/>
</dbReference>
<evidence type="ECO:0000259" key="2">
    <source>
        <dbReference type="Pfam" id="PF13360"/>
    </source>
</evidence>
<sequence length="372" mass="38573">MRARTLAAVLSLTLAVAPATPAHAVALPAWDHPGYDAEDSYYNPHETAINLGTIAGLTRRWSVPLRKRPGGACAGFSKPLVAGGRVIVTDQLGIGAYLPLTGAPAWRFTWPDPLDTETPYLAADGSTLIAATSGCNSQSDPDGIIFAVDLTTGRLRWRADPDVPVYSLAVDKGMAVIAGVSPSDEQAVIAYRVADGRVAWQKPGYDSSGVSANGRLLVTNARSTSAVSIISGVPLWTKKAVWRAEAATPASDRFLVTNGESLSAVSAAFGALLWTAPAAASTLLATDGRRVYRAAGNTVEALNAANGRRLWSRSLPKEAGQPVRAGGLLYVGGPILSPATGAVLRPTTAGPSIVTGGRLYTANQGILSSYGT</sequence>
<proteinExistence type="predicted"/>
<dbReference type="Proteomes" id="UP001596548">
    <property type="component" value="Unassembled WGS sequence"/>
</dbReference>
<accession>A0ABW2I0J7</accession>
<dbReference type="EMBL" id="JBHTBJ010000030">
    <property type="protein sequence ID" value="MFC7278248.1"/>
    <property type="molecule type" value="Genomic_DNA"/>
</dbReference>
<keyword evidence="1" id="KW-0732">Signal</keyword>
<dbReference type="RefSeq" id="WP_378974898.1">
    <property type="nucleotide sequence ID" value="NZ_JBHTBJ010000030.1"/>
</dbReference>
<evidence type="ECO:0000313" key="3">
    <source>
        <dbReference type="EMBL" id="MFC7278248.1"/>
    </source>
</evidence>
<dbReference type="SUPFAM" id="SSF50998">
    <property type="entry name" value="Quinoprotein alcohol dehydrogenase-like"/>
    <property type="match status" value="1"/>
</dbReference>
<dbReference type="InterPro" id="IPR002372">
    <property type="entry name" value="PQQ_rpt_dom"/>
</dbReference>
<evidence type="ECO:0000313" key="4">
    <source>
        <dbReference type="Proteomes" id="UP001596548"/>
    </source>
</evidence>
<dbReference type="PANTHER" id="PTHR34512:SF30">
    <property type="entry name" value="OUTER MEMBRANE PROTEIN ASSEMBLY FACTOR BAMB"/>
    <property type="match status" value="1"/>
</dbReference>
<comment type="caution">
    <text evidence="3">The sequence shown here is derived from an EMBL/GenBank/DDBJ whole genome shotgun (WGS) entry which is preliminary data.</text>
</comment>
<name>A0ABW2I0J7_9ACTN</name>
<feature type="chain" id="PRO_5046439698" evidence="1">
    <location>
        <begin position="25"/>
        <end position="372"/>
    </location>
</feature>
<dbReference type="PANTHER" id="PTHR34512">
    <property type="entry name" value="CELL SURFACE PROTEIN"/>
    <property type="match status" value="1"/>
</dbReference>
<dbReference type="InterPro" id="IPR011047">
    <property type="entry name" value="Quinoprotein_ADH-like_sf"/>
</dbReference>
<reference evidence="4" key="1">
    <citation type="journal article" date="2019" name="Int. J. Syst. Evol. Microbiol.">
        <title>The Global Catalogue of Microorganisms (GCM) 10K type strain sequencing project: providing services to taxonomists for standard genome sequencing and annotation.</title>
        <authorList>
            <consortium name="The Broad Institute Genomics Platform"/>
            <consortium name="The Broad Institute Genome Sequencing Center for Infectious Disease"/>
            <person name="Wu L."/>
            <person name="Ma J."/>
        </authorList>
    </citation>
    <scope>NUCLEOTIDE SEQUENCE [LARGE SCALE GENOMIC DNA]</scope>
    <source>
        <strain evidence="4">XZYJT-10</strain>
    </source>
</reference>
<evidence type="ECO:0000256" key="1">
    <source>
        <dbReference type="SAM" id="SignalP"/>
    </source>
</evidence>
<dbReference type="InterPro" id="IPR015943">
    <property type="entry name" value="WD40/YVTN_repeat-like_dom_sf"/>
</dbReference>
<organism evidence="3 4">
    <name type="scientific">Paractinoplanes rhizophilus</name>
    <dbReference type="NCBI Taxonomy" id="1416877"/>
    <lineage>
        <taxon>Bacteria</taxon>
        <taxon>Bacillati</taxon>
        <taxon>Actinomycetota</taxon>
        <taxon>Actinomycetes</taxon>
        <taxon>Micromonosporales</taxon>
        <taxon>Micromonosporaceae</taxon>
        <taxon>Paractinoplanes</taxon>
    </lineage>
</organism>
<protein>
    <submittedName>
        <fullName evidence="3">PQQ-binding-like beta-propeller repeat protein</fullName>
    </submittedName>
</protein>
<feature type="domain" description="Pyrrolo-quinoline quinone repeat" evidence="2">
    <location>
        <begin position="226"/>
        <end position="331"/>
    </location>
</feature>
<dbReference type="SMART" id="SM00564">
    <property type="entry name" value="PQQ"/>
    <property type="match status" value="3"/>
</dbReference>
<dbReference type="InterPro" id="IPR018391">
    <property type="entry name" value="PQQ_b-propeller_rpt"/>
</dbReference>
<dbReference type="Gene3D" id="2.130.10.10">
    <property type="entry name" value="YVTN repeat-like/Quinoprotein amine dehydrogenase"/>
    <property type="match status" value="1"/>
</dbReference>
<feature type="domain" description="Pyrrolo-quinoline quinone repeat" evidence="2">
    <location>
        <begin position="94"/>
        <end position="205"/>
    </location>
</feature>
<gene>
    <name evidence="3" type="ORF">ACFQS1_30055</name>
</gene>
<feature type="signal peptide" evidence="1">
    <location>
        <begin position="1"/>
        <end position="24"/>
    </location>
</feature>